<comment type="caution">
    <text evidence="1">The sequence shown here is derived from an EMBL/GenBank/DDBJ whole genome shotgun (WGS) entry which is preliminary data.</text>
</comment>
<dbReference type="AlphaFoldDB" id="A0A147F5S3"/>
<gene>
    <name evidence="1" type="ORF">RSA3_12300</name>
</gene>
<evidence type="ECO:0000313" key="2">
    <source>
        <dbReference type="Proteomes" id="UP000072189"/>
    </source>
</evidence>
<sequence>MTEPDWAVTVHDTKSGDYLARISPTDSSWSTSLAGSGESTETIVLNDAETPWTPETVASLFQPHNRMLVRWWGTHGGGHPEDLPILGHKIESDDYNRDKGTLTISAIDLIKETNWRLVDGVGADKHSTLTITNKSPSGAVRAVLARMMQWGPDWEYPIDLPPDGEGDVSGSWPFWKGYTIAEILKEIQDRTGVEIYLRIYAREDGGIRFQTLVGNPITTGSAHFNIDAAETPLSGVTYTLTGRQQITGLQGIGNGTGEDQETRASKDTITIPIRDTKKSFDDLAGEPLQQATDTHYRENVDPTAQWNVGAFTISGDDSPAVVMPGSVLELEVHGDPRISDGVHVVRSLRVSGGNGRQVKPEVQ</sequence>
<name>A0A147F5S3_MICTE</name>
<reference evidence="1 2" key="1">
    <citation type="journal article" date="2016" name="Front. Microbiol.">
        <title>Genomic Resource of Rice Seed Associated Bacteria.</title>
        <authorList>
            <person name="Midha S."/>
            <person name="Bansal K."/>
            <person name="Sharma S."/>
            <person name="Kumar N."/>
            <person name="Patil P.P."/>
            <person name="Chaudhry V."/>
            <person name="Patil P.B."/>
        </authorList>
    </citation>
    <scope>NUCLEOTIDE SEQUENCE [LARGE SCALE GENOMIC DNA]</scope>
    <source>
        <strain evidence="1 2">RSA3</strain>
    </source>
</reference>
<dbReference type="RefSeq" id="WP_058614541.1">
    <property type="nucleotide sequence ID" value="NZ_LDRV01000080.1"/>
</dbReference>
<evidence type="ECO:0000313" key="1">
    <source>
        <dbReference type="EMBL" id="KTS09913.1"/>
    </source>
</evidence>
<dbReference type="PATRIC" id="fig|2033.7.peg.3266"/>
<accession>A0A147F5S3</accession>
<protein>
    <submittedName>
        <fullName evidence="1">Uncharacterized protein</fullName>
    </submittedName>
</protein>
<dbReference type="Proteomes" id="UP000072189">
    <property type="component" value="Unassembled WGS sequence"/>
</dbReference>
<proteinExistence type="predicted"/>
<dbReference type="EMBL" id="LDRV01000080">
    <property type="protein sequence ID" value="KTS09913.1"/>
    <property type="molecule type" value="Genomic_DNA"/>
</dbReference>
<organism evidence="1 2">
    <name type="scientific">Microbacterium testaceum</name>
    <name type="common">Aureobacterium testaceum</name>
    <name type="synonym">Brevibacterium testaceum</name>
    <dbReference type="NCBI Taxonomy" id="2033"/>
    <lineage>
        <taxon>Bacteria</taxon>
        <taxon>Bacillati</taxon>
        <taxon>Actinomycetota</taxon>
        <taxon>Actinomycetes</taxon>
        <taxon>Micrococcales</taxon>
        <taxon>Microbacteriaceae</taxon>
        <taxon>Microbacterium</taxon>
    </lineage>
</organism>